<dbReference type="EMBL" id="JAECZC010000043">
    <property type="protein sequence ID" value="MBH8564463.1"/>
    <property type="molecule type" value="Genomic_DNA"/>
</dbReference>
<dbReference type="AlphaFoldDB" id="A0A8J7HR44"/>
<gene>
    <name evidence="1" type="ORF">I8748_20135</name>
</gene>
<evidence type="ECO:0000313" key="2">
    <source>
        <dbReference type="Proteomes" id="UP000632766"/>
    </source>
</evidence>
<organism evidence="1 2">
    <name type="scientific">Amazonocrinis nigriterrae CENA67</name>
    <dbReference type="NCBI Taxonomy" id="2794033"/>
    <lineage>
        <taxon>Bacteria</taxon>
        <taxon>Bacillati</taxon>
        <taxon>Cyanobacteriota</taxon>
        <taxon>Cyanophyceae</taxon>
        <taxon>Nostocales</taxon>
        <taxon>Nostocaceae</taxon>
        <taxon>Amazonocrinis</taxon>
        <taxon>Amazonocrinis nigriterrae</taxon>
    </lineage>
</organism>
<proteinExistence type="predicted"/>
<name>A0A8J7HR44_9NOST</name>
<sequence>MNNNDLLNADYPIPDPAWDYAQIWHHSQRVNAELQVLFQYMATIENATPEADAEIKAKLDSIGQQLNTARRLIDS</sequence>
<protein>
    <submittedName>
        <fullName evidence="1">Uncharacterized protein</fullName>
    </submittedName>
</protein>
<accession>A0A8J7HR44</accession>
<comment type="caution">
    <text evidence="1">The sequence shown here is derived from an EMBL/GenBank/DDBJ whole genome shotgun (WGS) entry which is preliminary data.</text>
</comment>
<reference evidence="1 2" key="1">
    <citation type="journal article" date="2021" name="Int. J. Syst. Evol. Microbiol.">
        <title>Amazonocrinis nigriterrae gen. nov., sp. nov., Atlanticothrix silvestris gen. nov., sp. nov. and Dendronalium phyllosphericum gen. nov., sp. nov., nostocacean cyanobacteria from Brazilian environments.</title>
        <authorList>
            <person name="Alvarenga D.O."/>
            <person name="Andreote A.P.D."/>
            <person name="Branco L.H.Z."/>
            <person name="Delbaje E."/>
            <person name="Cruz R.B."/>
            <person name="Varani A.M."/>
            <person name="Fiore M.F."/>
        </authorList>
    </citation>
    <scope>NUCLEOTIDE SEQUENCE [LARGE SCALE GENOMIC DNA]</scope>
    <source>
        <strain evidence="1 2">CENA67</strain>
    </source>
</reference>
<dbReference type="RefSeq" id="WP_198126300.1">
    <property type="nucleotide sequence ID" value="NZ_JAECZC010000043.1"/>
</dbReference>
<evidence type="ECO:0000313" key="1">
    <source>
        <dbReference type="EMBL" id="MBH8564463.1"/>
    </source>
</evidence>
<keyword evidence="2" id="KW-1185">Reference proteome</keyword>
<dbReference type="Proteomes" id="UP000632766">
    <property type="component" value="Unassembled WGS sequence"/>
</dbReference>